<name>A0A1M4W4R8_9BACL</name>
<dbReference type="InterPro" id="IPR000182">
    <property type="entry name" value="GNAT_dom"/>
</dbReference>
<gene>
    <name evidence="2" type="ORF">SAMN05444392_10338</name>
</gene>
<proteinExistence type="predicted"/>
<dbReference type="Gene3D" id="3.40.630.30">
    <property type="match status" value="1"/>
</dbReference>
<dbReference type="Proteomes" id="UP000184476">
    <property type="component" value="Unassembled WGS sequence"/>
</dbReference>
<dbReference type="PROSITE" id="PS51186">
    <property type="entry name" value="GNAT"/>
    <property type="match status" value="1"/>
</dbReference>
<keyword evidence="3" id="KW-1185">Reference proteome</keyword>
<organism evidence="2 3">
    <name type="scientific">Seinonella peptonophila</name>
    <dbReference type="NCBI Taxonomy" id="112248"/>
    <lineage>
        <taxon>Bacteria</taxon>
        <taxon>Bacillati</taxon>
        <taxon>Bacillota</taxon>
        <taxon>Bacilli</taxon>
        <taxon>Bacillales</taxon>
        <taxon>Thermoactinomycetaceae</taxon>
        <taxon>Seinonella</taxon>
    </lineage>
</organism>
<feature type="domain" description="N-acetyltransferase" evidence="1">
    <location>
        <begin position="9"/>
        <end position="144"/>
    </location>
</feature>
<dbReference type="InterPro" id="IPR016181">
    <property type="entry name" value="Acyl_CoA_acyltransferase"/>
</dbReference>
<evidence type="ECO:0000313" key="3">
    <source>
        <dbReference type="Proteomes" id="UP000184476"/>
    </source>
</evidence>
<dbReference type="GO" id="GO:0016747">
    <property type="term" value="F:acyltransferase activity, transferring groups other than amino-acyl groups"/>
    <property type="evidence" value="ECO:0007669"/>
    <property type="project" value="InterPro"/>
</dbReference>
<dbReference type="STRING" id="112248.SAMN05444392_10338"/>
<keyword evidence="2" id="KW-0808">Transferase</keyword>
<dbReference type="RefSeq" id="WP_073154144.1">
    <property type="nucleotide sequence ID" value="NZ_FQVL01000003.1"/>
</dbReference>
<evidence type="ECO:0000313" key="2">
    <source>
        <dbReference type="EMBL" id="SHE76294.1"/>
    </source>
</evidence>
<protein>
    <submittedName>
        <fullName evidence="2">Protein N-acetyltransferase, RimJ/RimL family</fullName>
    </submittedName>
</protein>
<sequence>MEILKCDRIHLKKWRPTLIRFIWKHGDQRITHQAIRWFRRLNNVEQEGTLVALAMEEKRLIGLTALSNYGLGEAFIVVHPRFRKSGVGEKLLQFTLQELPKVYTRVACDNIASLKLCFSCGLIAYKLISGPTGKPTLCLTNRMADHQPQSAMKYL</sequence>
<evidence type="ECO:0000259" key="1">
    <source>
        <dbReference type="PROSITE" id="PS51186"/>
    </source>
</evidence>
<dbReference type="Pfam" id="PF00583">
    <property type="entry name" value="Acetyltransf_1"/>
    <property type="match status" value="1"/>
</dbReference>
<dbReference type="EMBL" id="FQVL01000003">
    <property type="protein sequence ID" value="SHE76294.1"/>
    <property type="molecule type" value="Genomic_DNA"/>
</dbReference>
<dbReference type="SUPFAM" id="SSF55729">
    <property type="entry name" value="Acyl-CoA N-acyltransferases (Nat)"/>
    <property type="match status" value="1"/>
</dbReference>
<dbReference type="CDD" id="cd04301">
    <property type="entry name" value="NAT_SF"/>
    <property type="match status" value="1"/>
</dbReference>
<dbReference type="AlphaFoldDB" id="A0A1M4W4R8"/>
<reference evidence="2 3" key="1">
    <citation type="submission" date="2016-11" db="EMBL/GenBank/DDBJ databases">
        <authorList>
            <person name="Jaros S."/>
            <person name="Januszkiewicz K."/>
            <person name="Wedrychowicz H."/>
        </authorList>
    </citation>
    <scope>NUCLEOTIDE SEQUENCE [LARGE SCALE GENOMIC DNA]</scope>
    <source>
        <strain evidence="2 3">DSM 44666</strain>
    </source>
</reference>
<accession>A0A1M4W4R8</accession>